<dbReference type="GO" id="GO:0043657">
    <property type="term" value="C:host cell"/>
    <property type="evidence" value="ECO:0007669"/>
    <property type="project" value="UniProtKB-SubCell"/>
</dbReference>
<keyword evidence="6" id="KW-0843">Virulence</keyword>
<evidence type="ECO:0000256" key="2">
    <source>
        <dbReference type="ARBA" id="ARBA00004613"/>
    </source>
</evidence>
<dbReference type="Proteomes" id="UP000002640">
    <property type="component" value="Unassembled WGS sequence"/>
</dbReference>
<proteinExistence type="inferred from homology"/>
<protein>
    <recommendedName>
        <fullName evidence="7">RxLR effector PexRD54 WY domain-containing protein</fullName>
    </recommendedName>
</protein>
<dbReference type="EMBL" id="JH159156">
    <property type="protein sequence ID" value="EGZ13672.1"/>
    <property type="molecule type" value="Genomic_DNA"/>
</dbReference>
<accession>G4ZV48</accession>
<feature type="domain" description="RxLR effector PexRD54 WY" evidence="7">
    <location>
        <begin position="39"/>
        <end position="80"/>
    </location>
</feature>
<keyword evidence="9" id="KW-1185">Reference proteome</keyword>
<comment type="similarity">
    <text evidence="3">Belongs to the RxLR effector family.</text>
</comment>
<dbReference type="SMR" id="G4ZV48"/>
<organism evidence="8 9">
    <name type="scientific">Phytophthora sojae (strain P6497)</name>
    <name type="common">Soybean stem and root rot agent</name>
    <name type="synonym">Phytophthora megasperma f. sp. glycines</name>
    <dbReference type="NCBI Taxonomy" id="1094619"/>
    <lineage>
        <taxon>Eukaryota</taxon>
        <taxon>Sar</taxon>
        <taxon>Stramenopiles</taxon>
        <taxon>Oomycota</taxon>
        <taxon>Peronosporomycetes</taxon>
        <taxon>Peronosporales</taxon>
        <taxon>Peronosporaceae</taxon>
        <taxon>Phytophthora</taxon>
    </lineage>
</organism>
<dbReference type="InterPro" id="IPR054463">
    <property type="entry name" value="PexRD54_WY"/>
</dbReference>
<evidence type="ECO:0000256" key="4">
    <source>
        <dbReference type="ARBA" id="ARBA00022525"/>
    </source>
</evidence>
<keyword evidence="4" id="KW-0964">Secreted</keyword>
<evidence type="ECO:0000259" key="7">
    <source>
        <dbReference type="Pfam" id="PF22748"/>
    </source>
</evidence>
<sequence length="183" mass="20696">MSAISTLTAYCGDAALYKTIKSAKTFTKKNELAKRLENEQMQHWLDTAKTPDDVFRVMSLDKVKENILTNSEFVAWVKYVDDFNAKYPDKPASTYLNVEKTTMIDGLRTNYFEIRLLEILNTAKKDPSTGKLATKLQNALVDKWVAEKEPLVVLKDRFAFMPSGTEMLKKYAAKLNALSGNAP</sequence>
<evidence type="ECO:0000256" key="6">
    <source>
        <dbReference type="ARBA" id="ARBA00023026"/>
    </source>
</evidence>
<dbReference type="KEGG" id="psoj:PHYSODRAFT_513182"/>
<dbReference type="GO" id="GO:0005576">
    <property type="term" value="C:extracellular region"/>
    <property type="evidence" value="ECO:0007669"/>
    <property type="project" value="UniProtKB-SubCell"/>
</dbReference>
<evidence type="ECO:0000256" key="3">
    <source>
        <dbReference type="ARBA" id="ARBA00010400"/>
    </source>
</evidence>
<dbReference type="InParanoid" id="G4ZV48"/>
<dbReference type="AlphaFoldDB" id="G4ZV48"/>
<evidence type="ECO:0000313" key="8">
    <source>
        <dbReference type="EMBL" id="EGZ13672.1"/>
    </source>
</evidence>
<dbReference type="GeneID" id="20659438"/>
<name>G4ZV48_PHYSP</name>
<reference evidence="8 9" key="1">
    <citation type="journal article" date="2006" name="Science">
        <title>Phytophthora genome sequences uncover evolutionary origins and mechanisms of pathogenesis.</title>
        <authorList>
            <person name="Tyler B.M."/>
            <person name="Tripathy S."/>
            <person name="Zhang X."/>
            <person name="Dehal P."/>
            <person name="Jiang R.H."/>
            <person name="Aerts A."/>
            <person name="Arredondo F.D."/>
            <person name="Baxter L."/>
            <person name="Bensasson D."/>
            <person name="Beynon J.L."/>
            <person name="Chapman J."/>
            <person name="Damasceno C.M."/>
            <person name="Dorrance A.E."/>
            <person name="Dou D."/>
            <person name="Dickerman A.W."/>
            <person name="Dubchak I.L."/>
            <person name="Garbelotto M."/>
            <person name="Gijzen M."/>
            <person name="Gordon S.G."/>
            <person name="Govers F."/>
            <person name="Grunwald N.J."/>
            <person name="Huang W."/>
            <person name="Ivors K.L."/>
            <person name="Jones R.W."/>
            <person name="Kamoun S."/>
            <person name="Krampis K."/>
            <person name="Lamour K.H."/>
            <person name="Lee M.K."/>
            <person name="McDonald W.H."/>
            <person name="Medina M."/>
            <person name="Meijer H.J."/>
            <person name="Nordberg E.K."/>
            <person name="Maclean D.J."/>
            <person name="Ospina-Giraldo M.D."/>
            <person name="Morris P.F."/>
            <person name="Phuntumart V."/>
            <person name="Putnam N.H."/>
            <person name="Rash S."/>
            <person name="Rose J.K."/>
            <person name="Sakihama Y."/>
            <person name="Salamov A.A."/>
            <person name="Savidor A."/>
            <person name="Scheuring C.F."/>
            <person name="Smith B.M."/>
            <person name="Sobral B.W."/>
            <person name="Terry A."/>
            <person name="Torto-Alalibo T.A."/>
            <person name="Win J."/>
            <person name="Xu Z."/>
            <person name="Zhang H."/>
            <person name="Grigoriev I.V."/>
            <person name="Rokhsar D.S."/>
            <person name="Boore J.L."/>
        </authorList>
    </citation>
    <scope>NUCLEOTIDE SEQUENCE [LARGE SCALE GENOMIC DNA]</scope>
    <source>
        <strain evidence="8 9">P6497</strain>
    </source>
</reference>
<evidence type="ECO:0000256" key="5">
    <source>
        <dbReference type="ARBA" id="ARBA00022729"/>
    </source>
</evidence>
<dbReference type="Pfam" id="PF22748">
    <property type="entry name" value="PexRD54_WY"/>
    <property type="match status" value="1"/>
</dbReference>
<evidence type="ECO:0000313" key="9">
    <source>
        <dbReference type="Proteomes" id="UP000002640"/>
    </source>
</evidence>
<comment type="subcellular location">
    <subcellularLocation>
        <location evidence="1">Host cell</location>
    </subcellularLocation>
    <subcellularLocation>
        <location evidence="2">Secreted</location>
    </subcellularLocation>
</comment>
<gene>
    <name evidence="8" type="ORF">PHYSODRAFT_513182</name>
</gene>
<dbReference type="RefSeq" id="XP_009531101.1">
    <property type="nucleotide sequence ID" value="XM_009532806.1"/>
</dbReference>
<evidence type="ECO:0000256" key="1">
    <source>
        <dbReference type="ARBA" id="ARBA00004340"/>
    </source>
</evidence>
<keyword evidence="5" id="KW-0732">Signal</keyword>